<sequence length="76" mass="8279">MISKGAVPVKACGLSHMAPTYFVGSRDQSLPSVVVVAAFSFFFKNMFLRMVLSAVRIAFLQSLDGSPYCRSTAKIE</sequence>
<keyword evidence="1" id="KW-1133">Transmembrane helix</keyword>
<dbReference type="HOGENOM" id="CLU_2647461_0_0_5"/>
<gene>
    <name evidence="2" type="ORF">BALG_03091</name>
</gene>
<organism evidence="2">
    <name type="scientific">Brucella pinnipedialis M292/94/1</name>
    <dbReference type="NCBI Taxonomy" id="520462"/>
    <lineage>
        <taxon>Bacteria</taxon>
        <taxon>Pseudomonadati</taxon>
        <taxon>Pseudomonadota</taxon>
        <taxon>Alphaproteobacteria</taxon>
        <taxon>Hyphomicrobiales</taxon>
        <taxon>Brucellaceae</taxon>
        <taxon>Brucella/Ochrobactrum group</taxon>
        <taxon>Brucella</taxon>
    </lineage>
</organism>
<dbReference type="Proteomes" id="UP000004659">
    <property type="component" value="Unassembled WGS sequence"/>
</dbReference>
<feature type="transmembrane region" description="Helical" evidence="1">
    <location>
        <begin position="29"/>
        <end position="47"/>
    </location>
</feature>
<keyword evidence="1" id="KW-0812">Transmembrane</keyword>
<protein>
    <submittedName>
        <fullName evidence="2">Uncharacterized protein</fullName>
    </submittedName>
</protein>
<evidence type="ECO:0000256" key="1">
    <source>
        <dbReference type="SAM" id="Phobius"/>
    </source>
</evidence>
<accession>A0A0E1WY90</accession>
<name>A0A0E1WY90_9HYPH</name>
<proteinExistence type="predicted"/>
<dbReference type="AlphaFoldDB" id="A0A0E1WY90"/>
<keyword evidence="1" id="KW-0472">Membrane</keyword>
<evidence type="ECO:0000313" key="2">
    <source>
        <dbReference type="EMBL" id="EEZ29748.1"/>
    </source>
</evidence>
<dbReference type="EMBL" id="EQ999542">
    <property type="protein sequence ID" value="EEZ29748.1"/>
    <property type="molecule type" value="Genomic_DNA"/>
</dbReference>
<reference evidence="2" key="1">
    <citation type="submission" date="2009-01" db="EMBL/GenBank/DDBJ databases">
        <title>The Genome Sequence of Brucella pinnipedialis M292/94/1.</title>
        <authorList>
            <consortium name="The Broad Institute Genome Sequencing Platform"/>
            <person name="Ward D."/>
            <person name="Young S.K."/>
            <person name="Kodira C.D."/>
            <person name="Zeng Q."/>
            <person name="Koehrsen M."/>
            <person name="Alvarado L."/>
            <person name="Berlin A."/>
            <person name="Borenstein D."/>
            <person name="Chen Z."/>
            <person name="Engels R."/>
            <person name="Freedman E."/>
            <person name="Gellesch M."/>
            <person name="Goldberg J."/>
            <person name="Griggs A."/>
            <person name="Gujja S."/>
            <person name="Heiman D."/>
            <person name="Hepburn T."/>
            <person name="Howarth C."/>
            <person name="Jen D."/>
            <person name="Larson L."/>
            <person name="Lewis B."/>
            <person name="Mehta T."/>
            <person name="Park D."/>
            <person name="Pearson M."/>
            <person name="Roberts A."/>
            <person name="Saif S."/>
            <person name="Shea T."/>
            <person name="Shenoy N."/>
            <person name="Sisk P."/>
            <person name="Stolte C."/>
            <person name="Sykes S."/>
            <person name="Walk T."/>
            <person name="White J."/>
            <person name="Yandava C."/>
            <person name="Whatmore A.M."/>
            <person name="Perrett L.L."/>
            <person name="O'Callaghan D."/>
            <person name="Nusbaum C."/>
            <person name="Galagan J."/>
            <person name="Birren B."/>
        </authorList>
    </citation>
    <scope>NUCLEOTIDE SEQUENCE [LARGE SCALE GENOMIC DNA]</scope>
    <source>
        <strain evidence="2">M292/94/1</strain>
    </source>
</reference>